<accession>A0A8S9U6D3</accession>
<proteinExistence type="predicted"/>
<comment type="caution">
    <text evidence="1">The sequence shown here is derived from an EMBL/GenBank/DDBJ whole genome shotgun (WGS) entry which is preliminary data.</text>
</comment>
<evidence type="ECO:0000313" key="2">
    <source>
        <dbReference type="Proteomes" id="UP000704712"/>
    </source>
</evidence>
<reference evidence="1" key="1">
    <citation type="submission" date="2020-03" db="EMBL/GenBank/DDBJ databases">
        <title>Hybrid Assembly of Korean Phytophthora infestans isolates.</title>
        <authorList>
            <person name="Prokchorchik M."/>
            <person name="Lee Y."/>
            <person name="Seo J."/>
            <person name="Cho J.-H."/>
            <person name="Park Y.-E."/>
            <person name="Jang D.-C."/>
            <person name="Im J.-S."/>
            <person name="Choi J.-G."/>
            <person name="Park H.-J."/>
            <person name="Lee G.-B."/>
            <person name="Lee Y.-G."/>
            <person name="Hong S.-Y."/>
            <person name="Cho K."/>
            <person name="Sohn K.H."/>
        </authorList>
    </citation>
    <scope>NUCLEOTIDE SEQUENCE</scope>
    <source>
        <strain evidence="1">KR_2_A2</strain>
    </source>
</reference>
<dbReference type="AlphaFoldDB" id="A0A8S9U6D3"/>
<name>A0A8S9U6D3_PHYIN</name>
<dbReference type="Proteomes" id="UP000704712">
    <property type="component" value="Unassembled WGS sequence"/>
</dbReference>
<dbReference type="EMBL" id="JAACNO010002287">
    <property type="protein sequence ID" value="KAF4134434.1"/>
    <property type="molecule type" value="Genomic_DNA"/>
</dbReference>
<protein>
    <recommendedName>
        <fullName evidence="3">Crinkler (CRN) family protein</fullName>
    </recommendedName>
</protein>
<gene>
    <name evidence="1" type="ORF">GN958_ATG16369</name>
</gene>
<sequence>MERLLKRTSACFRAGKKQDLFKLGEQVYHYDAGEMEDRYYYSGGSVRMFTLPTIDFLQTRICFALRSVTDVNHFANMDDLCHTFIDDVTSWTHFTASGHWQNMVDSEYAVRMLALRLPLDALFLIYNWARATELGSLAGCALEICIFRLAADNQLTLKVSEYKPDEPRHFDLQLVSPRVGRAVRWGTSDNYKTYLEEWRGNDELTYWLPSCANFPNIDSIVKLRSTTSGKEKVAYLQIPAAKQHDISRASIMEINKIFHADNSEPPIFIVICPNKKSCKKFVLNSRPEVASLSQMQVFVGYSEIAELFVL</sequence>
<evidence type="ECO:0008006" key="3">
    <source>
        <dbReference type="Google" id="ProtNLM"/>
    </source>
</evidence>
<evidence type="ECO:0000313" key="1">
    <source>
        <dbReference type="EMBL" id="KAF4134434.1"/>
    </source>
</evidence>
<organism evidence="1 2">
    <name type="scientific">Phytophthora infestans</name>
    <name type="common">Potato late blight agent</name>
    <name type="synonym">Botrytis infestans</name>
    <dbReference type="NCBI Taxonomy" id="4787"/>
    <lineage>
        <taxon>Eukaryota</taxon>
        <taxon>Sar</taxon>
        <taxon>Stramenopiles</taxon>
        <taxon>Oomycota</taxon>
        <taxon>Peronosporomycetes</taxon>
        <taxon>Peronosporales</taxon>
        <taxon>Peronosporaceae</taxon>
        <taxon>Phytophthora</taxon>
    </lineage>
</organism>